<gene>
    <name evidence="1" type="ORF">DAPPPG734_25205</name>
</gene>
<dbReference type="Proteomes" id="UP001158961">
    <property type="component" value="Plasmid P4"/>
</dbReference>
<reference evidence="1" key="1">
    <citation type="submission" date="2022-05" db="EMBL/GenBank/DDBJ databases">
        <authorList>
            <person name="Pothier F. J."/>
        </authorList>
    </citation>
    <scope>NUCLEOTIDE SEQUENCE</scope>
    <source>
        <strain evidence="1">DAPP-PG734</strain>
        <plasmid evidence="1">P4</plasmid>
    </source>
</reference>
<accession>A0AAN2FIB8</accession>
<geneLocation type="plasmid" evidence="1 2">
    <name>P4</name>
</geneLocation>
<keyword evidence="1" id="KW-0614">Plasmid</keyword>
<dbReference type="AlphaFoldDB" id="A0AAN2FIB8"/>
<dbReference type="RefSeq" id="WP_264704883.1">
    <property type="nucleotide sequence ID" value="NZ_CP162549.1"/>
</dbReference>
<evidence type="ECO:0000313" key="1">
    <source>
        <dbReference type="EMBL" id="CAH6383056.1"/>
    </source>
</evidence>
<name>A0AAN2FIB8_ENTAG</name>
<sequence length="44" mass="4919">MTHTPTGPLVFPGVYQLEQGASITTEEWEAISGIELWLAQQHHD</sequence>
<evidence type="ECO:0000313" key="2">
    <source>
        <dbReference type="Proteomes" id="UP001158961"/>
    </source>
</evidence>
<protein>
    <submittedName>
        <fullName evidence="1">Uncharacterized protein</fullName>
    </submittedName>
</protein>
<dbReference type="EMBL" id="OW970319">
    <property type="protein sequence ID" value="CAH6383056.1"/>
    <property type="molecule type" value="Genomic_DNA"/>
</dbReference>
<proteinExistence type="predicted"/>
<organism evidence="1 2">
    <name type="scientific">Enterobacter agglomerans</name>
    <name type="common">Erwinia herbicola</name>
    <name type="synonym">Pantoea agglomerans</name>
    <dbReference type="NCBI Taxonomy" id="549"/>
    <lineage>
        <taxon>Bacteria</taxon>
        <taxon>Pseudomonadati</taxon>
        <taxon>Pseudomonadota</taxon>
        <taxon>Gammaproteobacteria</taxon>
        <taxon>Enterobacterales</taxon>
        <taxon>Erwiniaceae</taxon>
        <taxon>Pantoea</taxon>
        <taxon>Pantoea agglomerans group</taxon>
    </lineage>
</organism>